<protein>
    <submittedName>
        <fullName evidence="2">Uncharacterized protein</fullName>
    </submittedName>
</protein>
<gene>
    <name evidence="2" type="primary">NCL1_34875</name>
    <name evidence="2" type="ORF">TNCV_2560581</name>
</gene>
<dbReference type="EMBL" id="BMAU01021004">
    <property type="protein sequence ID" value="GFX86176.1"/>
    <property type="molecule type" value="Genomic_DNA"/>
</dbReference>
<feature type="compositionally biased region" description="Polar residues" evidence="1">
    <location>
        <begin position="1"/>
        <end position="11"/>
    </location>
</feature>
<evidence type="ECO:0000256" key="1">
    <source>
        <dbReference type="SAM" id="MobiDB-lite"/>
    </source>
</evidence>
<comment type="caution">
    <text evidence="2">The sequence shown here is derived from an EMBL/GenBank/DDBJ whole genome shotgun (WGS) entry which is preliminary data.</text>
</comment>
<sequence>MKENVSNQENSPAERGGEDVPRNTKRSIDAERRRGGEERRKAVGTAERSKSKALDTLRENCGIIRKQASTDGGVLWKVMCVDVVQVRKFSKRHIPLPPLHGPGGMAYSDFEKAEVFKDTLEVTFQENEEPYCDDKIEEVEKSNIVGYKEFDIMTDNEKDSSGLSNSPHIGGHKFCFVNYSNNLFSTFSKNLTSFFGQYLNRNEEKIYHHRYAQGKR</sequence>
<dbReference type="AlphaFoldDB" id="A0A8X6UNN0"/>
<dbReference type="Proteomes" id="UP000887159">
    <property type="component" value="Unassembled WGS sequence"/>
</dbReference>
<feature type="compositionally biased region" description="Basic and acidic residues" evidence="1">
    <location>
        <begin position="15"/>
        <end position="51"/>
    </location>
</feature>
<keyword evidence="3" id="KW-1185">Reference proteome</keyword>
<name>A0A8X6UNN0_TRICX</name>
<reference evidence="2" key="1">
    <citation type="submission" date="2020-08" db="EMBL/GenBank/DDBJ databases">
        <title>Multicomponent nature underlies the extraordinary mechanical properties of spider dragline silk.</title>
        <authorList>
            <person name="Kono N."/>
            <person name="Nakamura H."/>
            <person name="Mori M."/>
            <person name="Yoshida Y."/>
            <person name="Ohtoshi R."/>
            <person name="Malay A.D."/>
            <person name="Moran D.A.P."/>
            <person name="Tomita M."/>
            <person name="Numata K."/>
            <person name="Arakawa K."/>
        </authorList>
    </citation>
    <scope>NUCLEOTIDE SEQUENCE</scope>
</reference>
<proteinExistence type="predicted"/>
<evidence type="ECO:0000313" key="2">
    <source>
        <dbReference type="EMBL" id="GFX86176.1"/>
    </source>
</evidence>
<feature type="region of interest" description="Disordered" evidence="1">
    <location>
        <begin position="1"/>
        <end position="51"/>
    </location>
</feature>
<evidence type="ECO:0000313" key="3">
    <source>
        <dbReference type="Proteomes" id="UP000887159"/>
    </source>
</evidence>
<organism evidence="2 3">
    <name type="scientific">Trichonephila clavipes</name>
    <name type="common">Golden silk orbweaver</name>
    <name type="synonym">Nephila clavipes</name>
    <dbReference type="NCBI Taxonomy" id="2585209"/>
    <lineage>
        <taxon>Eukaryota</taxon>
        <taxon>Metazoa</taxon>
        <taxon>Ecdysozoa</taxon>
        <taxon>Arthropoda</taxon>
        <taxon>Chelicerata</taxon>
        <taxon>Arachnida</taxon>
        <taxon>Araneae</taxon>
        <taxon>Araneomorphae</taxon>
        <taxon>Entelegynae</taxon>
        <taxon>Araneoidea</taxon>
        <taxon>Nephilidae</taxon>
        <taxon>Trichonephila</taxon>
    </lineage>
</organism>
<accession>A0A8X6UNN0</accession>